<evidence type="ECO:0000313" key="9">
    <source>
        <dbReference type="Proteomes" id="UP001174936"/>
    </source>
</evidence>
<accession>A0AA39YFT6</accession>
<evidence type="ECO:0000259" key="7">
    <source>
        <dbReference type="Pfam" id="PF00155"/>
    </source>
</evidence>
<evidence type="ECO:0000256" key="5">
    <source>
        <dbReference type="ARBA" id="ARBA00022898"/>
    </source>
</evidence>
<feature type="domain" description="Aminotransferase class I/classII large" evidence="7">
    <location>
        <begin position="198"/>
        <end position="385"/>
    </location>
</feature>
<dbReference type="InterPro" id="IPR015424">
    <property type="entry name" value="PyrdxlP-dep_Trfase"/>
</dbReference>
<dbReference type="PANTHER" id="PTHR42790:SF1">
    <property type="entry name" value="AROMATIC AMINO ACID AMINOTRANSFERASE, HYPOTHETICAL (EUROFUNG)"/>
    <property type="match status" value="1"/>
</dbReference>
<comment type="similarity">
    <text evidence="2">Belongs to the class-I pyridoxal-phosphate-dependent aminotransferase family.</text>
</comment>
<reference evidence="8" key="1">
    <citation type="submission" date="2023-06" db="EMBL/GenBank/DDBJ databases">
        <title>Genome-scale phylogeny and comparative genomics of the fungal order Sordariales.</title>
        <authorList>
            <consortium name="Lawrence Berkeley National Laboratory"/>
            <person name="Hensen N."/>
            <person name="Bonometti L."/>
            <person name="Westerberg I."/>
            <person name="Brannstrom I.O."/>
            <person name="Guillou S."/>
            <person name="Cros-Aarteil S."/>
            <person name="Calhoun S."/>
            <person name="Haridas S."/>
            <person name="Kuo A."/>
            <person name="Mondo S."/>
            <person name="Pangilinan J."/>
            <person name="Riley R."/>
            <person name="Labutti K."/>
            <person name="Andreopoulos B."/>
            <person name="Lipzen A."/>
            <person name="Chen C."/>
            <person name="Yanf M."/>
            <person name="Daum C."/>
            <person name="Ng V."/>
            <person name="Clum A."/>
            <person name="Steindorff A."/>
            <person name="Ohm R."/>
            <person name="Martin F."/>
            <person name="Silar P."/>
            <person name="Natvig D."/>
            <person name="Lalanne C."/>
            <person name="Gautier V."/>
            <person name="Ament-Velasquez S.L."/>
            <person name="Kruys A."/>
            <person name="Hutchinson M.I."/>
            <person name="Powell A.J."/>
            <person name="Barry K."/>
            <person name="Miller A.N."/>
            <person name="Grigoriev I.V."/>
            <person name="Debuchy R."/>
            <person name="Gladieux P."/>
            <person name="Thoren M.H."/>
            <person name="Johannesson H."/>
        </authorList>
    </citation>
    <scope>NUCLEOTIDE SEQUENCE</scope>
    <source>
        <strain evidence="8">SMH2532-1</strain>
    </source>
</reference>
<protein>
    <submittedName>
        <fullName evidence="8">Aromatic amino acid aminotransferase 1</fullName>
    </submittedName>
</protein>
<dbReference type="InterPro" id="IPR015421">
    <property type="entry name" value="PyrdxlP-dep_Trfase_major"/>
</dbReference>
<dbReference type="GO" id="GO:0008483">
    <property type="term" value="F:transaminase activity"/>
    <property type="evidence" value="ECO:0007669"/>
    <property type="project" value="UniProtKB-KW"/>
</dbReference>
<sequence length="597" mass="66026">MDTSADALRSSGEKPPPLDLSHHFSEVTKRRMPSEMKRAYNLFAIPGIMNLAGGLPNAQFFPFDTLEAQAANPERWTPSSDGSAVPATHIAVPKASSEPDVMKRIDLSTALQYGQAQGYPPLLSWVRQFTREVLHPDFAYKGGPDVAMSCGSTDAFAKVLHLFVNAWTEGINDVSERPGLLCDKFVYGIPLSEGLPRGMNIVPVNSDDSGMSPDALEDVLANWDSSRGKRPHLMYTITLGHNPTGKVVSLERKKEIYAVCSKYHVLIIEDEPYWYLQFPSAAAEEAKSRGFQEPNTLPREITSTTPYPFLNSLTPSFLKVDTDGRVIRLDTFSKTVSPGCRLGWVTAQPSIIERYIRITETSTQQPSGFVQSLVAELVIGPQPEAQAAFARATLAGTASKFSGWQMDGWVRWLEGLRGSYERRMVRMCQAIDTGIHEIKTSSSISSDWGVVTKTKLIDYTWPRGGMFVWLRINFESHPLWNAPSTTNRPIDGLTLSTALLMFLTKKPYLVLVAPGSMFSSNPEIRAGSGWAYYRLCFAAETDENVDASSQKFVEGVHKFWRIKSAGEIQKLVDSFPHASGVESLADSMAQMGTWLGC</sequence>
<keyword evidence="4" id="KW-0808">Transferase</keyword>
<feature type="region of interest" description="Disordered" evidence="6">
    <location>
        <begin position="1"/>
        <end position="22"/>
    </location>
</feature>
<evidence type="ECO:0000313" key="8">
    <source>
        <dbReference type="EMBL" id="KAK0651853.1"/>
    </source>
</evidence>
<dbReference type="AlphaFoldDB" id="A0AA39YFT6"/>
<feature type="region of interest" description="Disordered" evidence="6">
    <location>
        <begin position="73"/>
        <end position="92"/>
    </location>
</feature>
<dbReference type="InterPro" id="IPR004839">
    <property type="entry name" value="Aminotransferase_I/II_large"/>
</dbReference>
<dbReference type="CDD" id="cd00609">
    <property type="entry name" value="AAT_like"/>
    <property type="match status" value="1"/>
</dbReference>
<gene>
    <name evidence="8" type="ORF">B0T16DRAFT_321995</name>
</gene>
<dbReference type="GO" id="GO:1901605">
    <property type="term" value="P:alpha-amino acid metabolic process"/>
    <property type="evidence" value="ECO:0007669"/>
    <property type="project" value="TreeGrafter"/>
</dbReference>
<dbReference type="PANTHER" id="PTHR42790">
    <property type="entry name" value="AMINOTRANSFERASE"/>
    <property type="match status" value="1"/>
</dbReference>
<dbReference type="Gene3D" id="3.40.640.10">
    <property type="entry name" value="Type I PLP-dependent aspartate aminotransferase-like (Major domain)"/>
    <property type="match status" value="1"/>
</dbReference>
<name>A0AA39YFT6_9PEZI</name>
<keyword evidence="9" id="KW-1185">Reference proteome</keyword>
<dbReference type="SUPFAM" id="SSF53383">
    <property type="entry name" value="PLP-dependent transferases"/>
    <property type="match status" value="1"/>
</dbReference>
<keyword evidence="3 8" id="KW-0032">Aminotransferase</keyword>
<evidence type="ECO:0000256" key="3">
    <source>
        <dbReference type="ARBA" id="ARBA00022576"/>
    </source>
</evidence>
<dbReference type="InterPro" id="IPR050859">
    <property type="entry name" value="Class-I_PLP-dep_aminotransf"/>
</dbReference>
<organism evidence="8 9">
    <name type="scientific">Cercophora newfieldiana</name>
    <dbReference type="NCBI Taxonomy" id="92897"/>
    <lineage>
        <taxon>Eukaryota</taxon>
        <taxon>Fungi</taxon>
        <taxon>Dikarya</taxon>
        <taxon>Ascomycota</taxon>
        <taxon>Pezizomycotina</taxon>
        <taxon>Sordariomycetes</taxon>
        <taxon>Sordariomycetidae</taxon>
        <taxon>Sordariales</taxon>
        <taxon>Lasiosphaeriaceae</taxon>
        <taxon>Cercophora</taxon>
    </lineage>
</organism>
<evidence type="ECO:0000256" key="4">
    <source>
        <dbReference type="ARBA" id="ARBA00022679"/>
    </source>
</evidence>
<dbReference type="EMBL" id="JAULSV010000002">
    <property type="protein sequence ID" value="KAK0651853.1"/>
    <property type="molecule type" value="Genomic_DNA"/>
</dbReference>
<proteinExistence type="inferred from homology"/>
<evidence type="ECO:0000256" key="2">
    <source>
        <dbReference type="ARBA" id="ARBA00007441"/>
    </source>
</evidence>
<dbReference type="GO" id="GO:0030170">
    <property type="term" value="F:pyridoxal phosphate binding"/>
    <property type="evidence" value="ECO:0007669"/>
    <property type="project" value="InterPro"/>
</dbReference>
<evidence type="ECO:0000256" key="1">
    <source>
        <dbReference type="ARBA" id="ARBA00001933"/>
    </source>
</evidence>
<keyword evidence="5" id="KW-0663">Pyridoxal phosphate</keyword>
<comment type="cofactor">
    <cofactor evidence="1">
        <name>pyridoxal 5'-phosphate</name>
        <dbReference type="ChEBI" id="CHEBI:597326"/>
    </cofactor>
</comment>
<dbReference type="Proteomes" id="UP001174936">
    <property type="component" value="Unassembled WGS sequence"/>
</dbReference>
<dbReference type="Pfam" id="PF00155">
    <property type="entry name" value="Aminotran_1_2"/>
    <property type="match status" value="1"/>
</dbReference>
<evidence type="ECO:0000256" key="6">
    <source>
        <dbReference type="SAM" id="MobiDB-lite"/>
    </source>
</evidence>
<comment type="caution">
    <text evidence="8">The sequence shown here is derived from an EMBL/GenBank/DDBJ whole genome shotgun (WGS) entry which is preliminary data.</text>
</comment>